<dbReference type="EMBL" id="UINC01229776">
    <property type="protein sequence ID" value="SVE61628.1"/>
    <property type="molecule type" value="Genomic_DNA"/>
</dbReference>
<protein>
    <submittedName>
        <fullName evidence="1">Uncharacterized protein</fullName>
    </submittedName>
</protein>
<organism evidence="1">
    <name type="scientific">marine metagenome</name>
    <dbReference type="NCBI Taxonomy" id="408172"/>
    <lineage>
        <taxon>unclassified sequences</taxon>
        <taxon>metagenomes</taxon>
        <taxon>ecological metagenomes</taxon>
    </lineage>
</organism>
<sequence length="35" mass="4091">MSIENPEPPPLSFSQDWCAKDLELINHIEVFQHKP</sequence>
<gene>
    <name evidence="1" type="ORF">METZ01_LOCUS514482</name>
</gene>
<feature type="non-terminal residue" evidence="1">
    <location>
        <position position="35"/>
    </location>
</feature>
<reference evidence="1" key="1">
    <citation type="submission" date="2018-05" db="EMBL/GenBank/DDBJ databases">
        <authorList>
            <person name="Lanie J.A."/>
            <person name="Ng W.-L."/>
            <person name="Kazmierczak K.M."/>
            <person name="Andrzejewski T.M."/>
            <person name="Davidsen T.M."/>
            <person name="Wayne K.J."/>
            <person name="Tettelin H."/>
            <person name="Glass J.I."/>
            <person name="Rusch D."/>
            <person name="Podicherti R."/>
            <person name="Tsui H.-C.T."/>
            <person name="Winkler M.E."/>
        </authorList>
    </citation>
    <scope>NUCLEOTIDE SEQUENCE</scope>
</reference>
<name>A0A383EZS3_9ZZZZ</name>
<proteinExistence type="predicted"/>
<dbReference type="AlphaFoldDB" id="A0A383EZS3"/>
<evidence type="ECO:0000313" key="1">
    <source>
        <dbReference type="EMBL" id="SVE61628.1"/>
    </source>
</evidence>
<accession>A0A383EZS3</accession>